<dbReference type="InterPro" id="IPR015424">
    <property type="entry name" value="PyrdxlP-dep_Trfase"/>
</dbReference>
<evidence type="ECO:0000256" key="4">
    <source>
        <dbReference type="ARBA" id="ARBA00022898"/>
    </source>
</evidence>
<dbReference type="PANTHER" id="PTHR43807:SF20">
    <property type="entry name" value="FI04487P"/>
    <property type="match status" value="1"/>
</dbReference>
<name>A0ABR9BCX9_9RHOO</name>
<evidence type="ECO:0000256" key="2">
    <source>
        <dbReference type="ARBA" id="ARBA00022576"/>
    </source>
</evidence>
<evidence type="ECO:0000259" key="5">
    <source>
        <dbReference type="Pfam" id="PF00155"/>
    </source>
</evidence>
<dbReference type="InterPro" id="IPR004839">
    <property type="entry name" value="Aminotransferase_I/II_large"/>
</dbReference>
<dbReference type="NCBIfam" id="NF006569">
    <property type="entry name" value="PRK09082.1"/>
    <property type="match status" value="1"/>
</dbReference>
<keyword evidence="4" id="KW-0663">Pyridoxal phosphate</keyword>
<dbReference type="SUPFAM" id="SSF53383">
    <property type="entry name" value="PLP-dependent transferases"/>
    <property type="match status" value="1"/>
</dbReference>
<evidence type="ECO:0000256" key="1">
    <source>
        <dbReference type="ARBA" id="ARBA00001933"/>
    </source>
</evidence>
<dbReference type="InterPro" id="IPR051326">
    <property type="entry name" value="Kynurenine-oxoglutarate_AT"/>
</dbReference>
<evidence type="ECO:0000313" key="7">
    <source>
        <dbReference type="Proteomes" id="UP000603602"/>
    </source>
</evidence>
<dbReference type="InterPro" id="IPR015421">
    <property type="entry name" value="PyrdxlP-dep_Trfase_major"/>
</dbReference>
<reference evidence="7" key="1">
    <citation type="submission" date="2023-07" db="EMBL/GenBank/DDBJ databases">
        <title>Thauera sp. CAU 1555 isolated from sand of Yaerae Beach.</title>
        <authorList>
            <person name="Kim W."/>
        </authorList>
    </citation>
    <scope>NUCLEOTIDE SEQUENCE [LARGE SCALE GENOMIC DNA]</scope>
    <source>
        <strain evidence="7">CAU 1555</strain>
    </source>
</reference>
<keyword evidence="3" id="KW-0808">Transferase</keyword>
<dbReference type="Gene3D" id="3.90.1150.10">
    <property type="entry name" value="Aspartate Aminotransferase, domain 1"/>
    <property type="match status" value="1"/>
</dbReference>
<sequence>MPNFPAPVASRLPKVGTTIFTVMSRLAQECGAINLSQGYPDFNAEDLLFERVAHWMRAGANQYPPMAGVPALREAIARKVEALCGTAYDVDSEITVTAGATQALFTAVAALVHPGDEVIVFEPVYDSYAPAIELQGGTVVRMRLSAPDYRPDWAAVAAAITPRTRMIMINSPHNPTATVWSADDMAQLAALTRDTGIVVVSDEVYEHIVFDGVRHESCARHPELAARSLIVSSFGKTYHITGWKVGYVVGPRELMAEFRKVHQFNVFTVNTPVQHALADYMADASRHLGLAAFYQDKRDFFRNAMAASRFELLPSRGTYFQLARYHALSDLPDTAFCEYLTREVGVAAIPVSAFFADGHDDRVVRFCFAKNEDTLAQACERLTRLTQSAM</sequence>
<dbReference type="Pfam" id="PF00155">
    <property type="entry name" value="Aminotran_1_2"/>
    <property type="match status" value="1"/>
</dbReference>
<comment type="caution">
    <text evidence="6">The sequence shown here is derived from an EMBL/GenBank/DDBJ whole genome shotgun (WGS) entry which is preliminary data.</text>
</comment>
<proteinExistence type="predicted"/>
<dbReference type="NCBIfam" id="NF009079">
    <property type="entry name" value="PRK12414.1"/>
    <property type="match status" value="1"/>
</dbReference>
<gene>
    <name evidence="6" type="ORF">IFO67_15035</name>
</gene>
<dbReference type="GO" id="GO:0008483">
    <property type="term" value="F:transaminase activity"/>
    <property type="evidence" value="ECO:0007669"/>
    <property type="project" value="UniProtKB-KW"/>
</dbReference>
<keyword evidence="7" id="KW-1185">Reference proteome</keyword>
<dbReference type="RefSeq" id="WP_187718978.1">
    <property type="nucleotide sequence ID" value="NZ_JACTAH010000002.1"/>
</dbReference>
<evidence type="ECO:0000256" key="3">
    <source>
        <dbReference type="ARBA" id="ARBA00022679"/>
    </source>
</evidence>
<dbReference type="EMBL" id="JACYTO010000002">
    <property type="protein sequence ID" value="MBD8504209.1"/>
    <property type="molecule type" value="Genomic_DNA"/>
</dbReference>
<dbReference type="Proteomes" id="UP000603602">
    <property type="component" value="Unassembled WGS sequence"/>
</dbReference>
<protein>
    <submittedName>
        <fullName evidence="6">Pyridoxal phosphate-dependent aminotransferase</fullName>
    </submittedName>
</protein>
<comment type="cofactor">
    <cofactor evidence="1">
        <name>pyridoxal 5'-phosphate</name>
        <dbReference type="ChEBI" id="CHEBI:597326"/>
    </cofactor>
</comment>
<keyword evidence="2 6" id="KW-0032">Aminotransferase</keyword>
<accession>A0ABR9BCX9</accession>
<organism evidence="6 7">
    <name type="scientific">Thauera sedimentorum</name>
    <dbReference type="NCBI Taxonomy" id="2767595"/>
    <lineage>
        <taxon>Bacteria</taxon>
        <taxon>Pseudomonadati</taxon>
        <taxon>Pseudomonadota</taxon>
        <taxon>Betaproteobacteria</taxon>
        <taxon>Rhodocyclales</taxon>
        <taxon>Zoogloeaceae</taxon>
        <taxon>Thauera</taxon>
    </lineage>
</organism>
<evidence type="ECO:0000313" key="6">
    <source>
        <dbReference type="EMBL" id="MBD8504209.1"/>
    </source>
</evidence>
<dbReference type="CDD" id="cd00609">
    <property type="entry name" value="AAT_like"/>
    <property type="match status" value="1"/>
</dbReference>
<feature type="domain" description="Aminotransferase class I/classII large" evidence="5">
    <location>
        <begin position="33"/>
        <end position="382"/>
    </location>
</feature>
<dbReference type="InterPro" id="IPR015422">
    <property type="entry name" value="PyrdxlP-dep_Trfase_small"/>
</dbReference>
<dbReference type="Gene3D" id="3.40.640.10">
    <property type="entry name" value="Type I PLP-dependent aspartate aminotransferase-like (Major domain)"/>
    <property type="match status" value="1"/>
</dbReference>
<dbReference type="PANTHER" id="PTHR43807">
    <property type="entry name" value="FI04487P"/>
    <property type="match status" value="1"/>
</dbReference>